<dbReference type="PATRIC" id="fig|1125725.4.peg.2519"/>
<accession>U2MG20</accession>
<dbReference type="GO" id="GO:1904680">
    <property type="term" value="F:peptide transmembrane transporter activity"/>
    <property type="evidence" value="ECO:0007669"/>
    <property type="project" value="TreeGrafter"/>
</dbReference>
<dbReference type="Pfam" id="PF00496">
    <property type="entry name" value="SBP_bac_5"/>
    <property type="match status" value="1"/>
</dbReference>
<protein>
    <submittedName>
        <fullName evidence="3">ABC transporter, substrate-binding protein, family 5</fullName>
    </submittedName>
</protein>
<dbReference type="PROSITE" id="PS51257">
    <property type="entry name" value="PROKAR_LIPOPROTEIN"/>
    <property type="match status" value="1"/>
</dbReference>
<dbReference type="Gene3D" id="3.90.76.10">
    <property type="entry name" value="Dipeptide-binding Protein, Domain 1"/>
    <property type="match status" value="1"/>
</dbReference>
<dbReference type="CDD" id="cd00995">
    <property type="entry name" value="PBP2_NikA_DppA_OppA_like"/>
    <property type="match status" value="1"/>
</dbReference>
<proteinExistence type="predicted"/>
<evidence type="ECO:0000313" key="4">
    <source>
        <dbReference type="EMBL" id="ERJ98243.1"/>
    </source>
</evidence>
<dbReference type="eggNOG" id="COG0747">
    <property type="taxonomic scope" value="Bacteria"/>
</dbReference>
<evidence type="ECO:0000313" key="6">
    <source>
        <dbReference type="Proteomes" id="UP000016646"/>
    </source>
</evidence>
<dbReference type="InterPro" id="IPR030678">
    <property type="entry name" value="Peptide/Ni-bd"/>
</dbReference>
<evidence type="ECO:0000313" key="5">
    <source>
        <dbReference type="Proteomes" id="UP000016412"/>
    </source>
</evidence>
<dbReference type="SUPFAM" id="SSF53850">
    <property type="entry name" value="Periplasmic binding protein-like II"/>
    <property type="match status" value="1"/>
</dbReference>
<dbReference type="RefSeq" id="WP_021330021.1">
    <property type="nucleotide sequence ID" value="NZ_AUZJ01000020.1"/>
</dbReference>
<dbReference type="AlphaFoldDB" id="U2MG20"/>
<name>U2MG20_TRESO</name>
<dbReference type="PANTHER" id="PTHR30290">
    <property type="entry name" value="PERIPLASMIC BINDING COMPONENT OF ABC TRANSPORTER"/>
    <property type="match status" value="1"/>
</dbReference>
<dbReference type="EMBL" id="AUZJ01000020">
    <property type="protein sequence ID" value="ERF60960.1"/>
    <property type="molecule type" value="Genomic_DNA"/>
</dbReference>
<evidence type="ECO:0000256" key="1">
    <source>
        <dbReference type="SAM" id="SignalP"/>
    </source>
</evidence>
<dbReference type="PANTHER" id="PTHR30290:SF83">
    <property type="entry name" value="ABC TRANSPORTER SUBSTRATE-BINDING PROTEIN"/>
    <property type="match status" value="1"/>
</dbReference>
<keyword evidence="1" id="KW-0732">Signal</keyword>
<gene>
    <name evidence="4" type="ORF">HMPREF0860_1810</name>
    <name evidence="3" type="ORF">HMPREF1325_1292</name>
</gene>
<comment type="caution">
    <text evidence="3">The sequence shown here is derived from an EMBL/GenBank/DDBJ whole genome shotgun (WGS) entry which is preliminary data.</text>
</comment>
<keyword evidence="6" id="KW-1185">Reference proteome</keyword>
<reference evidence="5 6" key="1">
    <citation type="submission" date="2013-08" db="EMBL/GenBank/DDBJ databases">
        <authorList>
            <person name="Durkin A.S."/>
            <person name="Haft D.R."/>
            <person name="McCorrison J."/>
            <person name="Torralba M."/>
            <person name="Gillis M."/>
            <person name="Haft D.H."/>
            <person name="Methe B."/>
            <person name="Sutton G."/>
            <person name="Nelson K.E."/>
        </authorList>
    </citation>
    <scope>NUCLEOTIDE SEQUENCE [LARGE SCALE GENOMIC DNA]</scope>
    <source>
        <strain evidence="4 6">ATCC 35536</strain>
        <strain evidence="3 5">VPI DR56BR1116</strain>
    </source>
</reference>
<dbReference type="GO" id="GO:0043190">
    <property type="term" value="C:ATP-binding cassette (ABC) transporter complex"/>
    <property type="evidence" value="ECO:0007669"/>
    <property type="project" value="InterPro"/>
</dbReference>
<feature type="chain" id="PRO_5004631271" evidence="1">
    <location>
        <begin position="20"/>
        <end position="521"/>
    </location>
</feature>
<dbReference type="InterPro" id="IPR000914">
    <property type="entry name" value="SBP_5_dom"/>
</dbReference>
<dbReference type="Gene3D" id="3.40.190.10">
    <property type="entry name" value="Periplasmic binding protein-like II"/>
    <property type="match status" value="1"/>
</dbReference>
<dbReference type="Proteomes" id="UP000016646">
    <property type="component" value="Unassembled WGS sequence"/>
</dbReference>
<dbReference type="EMBL" id="AVQI01000082">
    <property type="protein sequence ID" value="ERJ98243.1"/>
    <property type="molecule type" value="Genomic_DNA"/>
</dbReference>
<dbReference type="InterPro" id="IPR039424">
    <property type="entry name" value="SBP_5"/>
</dbReference>
<dbReference type="GO" id="GO:0030288">
    <property type="term" value="C:outer membrane-bounded periplasmic space"/>
    <property type="evidence" value="ECO:0007669"/>
    <property type="project" value="UniProtKB-ARBA"/>
</dbReference>
<evidence type="ECO:0000259" key="2">
    <source>
        <dbReference type="Pfam" id="PF00496"/>
    </source>
</evidence>
<feature type="non-terminal residue" evidence="3">
    <location>
        <position position="521"/>
    </location>
</feature>
<dbReference type="PIRSF" id="PIRSF002741">
    <property type="entry name" value="MppA"/>
    <property type="match status" value="1"/>
</dbReference>
<sequence>MKKLGMLLCICLTACLFFGCGGKSSTGKKAGEKVFRLAVVDPQVPLDMHLNTYSDIMRLTDNVTESLFISREDGSIAPVLIEGTPSFSPETLTYAFTIKSGVQFHNGKPLTSRDVKYSLERVVKKQSMASLLETVVGYRDLQSGAANELAGIKIIDDTHFTITLSRIYTPFLAALSTPYTAIYPADACEEAGDTWGTKTLIGTGPFKLDSYTPDVGAEMSKFAEYHGGAAILDKINYKFVPDANTQVLEYQKGNVDFVGLKNSLYPVYANNPQLKDQIHSYQQPGGYYFLPNVKVIPDAKVREAISLAIDRKAICESVLHGTASVPSSFIPPALIGHDKNALPFEYAPDRAKALLAEAGFANGYDLRVTVISSNSLGLQIATAFQEEARPAGINVQIEQVDRSAWTDMKRNGGIDCSVSNWYVDYSDPDSMLYPVSAGRVDLSSSFWHDPRFEKLMDDGVLTDDTAARQKIYEQAEHILTREDFAALPLINEVNFYLLNPKVTGFTIDSANRIDCRKADIQ</sequence>
<dbReference type="Gene3D" id="3.10.105.10">
    <property type="entry name" value="Dipeptide-binding Protein, Domain 3"/>
    <property type="match status" value="1"/>
</dbReference>
<feature type="signal peptide" evidence="1">
    <location>
        <begin position="1"/>
        <end position="19"/>
    </location>
</feature>
<organism evidence="3 5">
    <name type="scientific">Treponema socranskii subsp. socranskii VPI DR56BR1116 = ATCC 35536</name>
    <dbReference type="NCBI Taxonomy" id="1125725"/>
    <lineage>
        <taxon>Bacteria</taxon>
        <taxon>Pseudomonadati</taxon>
        <taxon>Spirochaetota</taxon>
        <taxon>Spirochaetia</taxon>
        <taxon>Spirochaetales</taxon>
        <taxon>Treponemataceae</taxon>
        <taxon>Treponema</taxon>
    </lineage>
</organism>
<dbReference type="OrthoDB" id="304884at2"/>
<evidence type="ECO:0000313" key="3">
    <source>
        <dbReference type="EMBL" id="ERF60960.1"/>
    </source>
</evidence>
<dbReference type="GO" id="GO:0015833">
    <property type="term" value="P:peptide transport"/>
    <property type="evidence" value="ECO:0007669"/>
    <property type="project" value="TreeGrafter"/>
</dbReference>
<dbReference type="STRING" id="1125725.HMPREF1325_1292"/>
<feature type="domain" description="Solute-binding protein family 5" evidence="2">
    <location>
        <begin position="76"/>
        <end position="437"/>
    </location>
</feature>
<dbReference type="Proteomes" id="UP000016412">
    <property type="component" value="Unassembled WGS sequence"/>
</dbReference>